<dbReference type="Proteomes" id="UP000250434">
    <property type="component" value="Chromosome"/>
</dbReference>
<keyword evidence="2" id="KW-0812">Transmembrane</keyword>
<name>A0A344L4Y6_9PSEU</name>
<protein>
    <submittedName>
        <fullName evidence="3">Uncharacterized protein</fullName>
    </submittedName>
</protein>
<sequence>MDGMASLRHAIETVPIPGAPPRLSHNGAAVGLALLDTALRLNHVRRLTERLTVVEHGTARRTTDVDISLKLLDEGQRQATADLQDLIGKEHGERTASRPGGTTLWVPIARLPRSSVSPVDVHDGTGEQLPRLTQHETSRLLASGLYRLLRGILASDEHAHSPKQDLSAFLFRLHEPRWLVQRALLTLLTERDHPAEEFTHEPTEGLVAGHGRQCRDMALRILDGYAHLLREYAQLLDVAVRDYLLVIALDDTVDEHRLSYETPLYVSDDRPRRFAEYWRRVRASHSGYFARYDTTIPATLRSYHLVVRTAPEVDLTRLYLTTDADGPLARSLAADLKSLAKRPLTAGKSAAGKILELQTQTVLRQLADLLRRRKWEASRSGVELAEAALPVTHRLAAAATTGDAVRLAGNDVDNALLRHPAVDAENLRAAAEEVTTRELGQDLVVVGNITDNQAQAYWRRSAGAGGYGEQVRIRAGLVLKDSGEAGPRSVMFYALAVAATAWGLGWLLVGSPLPYGREATEALGNVGDGQSVITMLLLVPGFLYTRLALPPRRSVAAYLRTLPRTLGQLCIVSPAGLAAAIAAQSSGEVVQVFLTIAVVLPVLTALILFSLRSWRDERMPLSRIGAPKWAGNGPITRKQLPPNVRFGPEGGLK</sequence>
<feature type="transmembrane region" description="Helical" evidence="2">
    <location>
        <begin position="529"/>
        <end position="549"/>
    </location>
</feature>
<reference evidence="3 4" key="1">
    <citation type="submission" date="2016-04" db="EMBL/GenBank/DDBJ databases">
        <title>Complete genome sequence and analysis of deep-sea sediment isolate, Amycolatopsis sp. WP1.</title>
        <authorList>
            <person name="Wang H."/>
            <person name="Chen S."/>
            <person name="Wu Q."/>
        </authorList>
    </citation>
    <scope>NUCLEOTIDE SEQUENCE [LARGE SCALE GENOMIC DNA]</scope>
    <source>
        <strain evidence="3 4">WP1</strain>
    </source>
</reference>
<accession>A0A344L4Y6</accession>
<evidence type="ECO:0000256" key="2">
    <source>
        <dbReference type="SAM" id="Phobius"/>
    </source>
</evidence>
<dbReference type="OrthoDB" id="3586284at2"/>
<evidence type="ECO:0000313" key="3">
    <source>
        <dbReference type="EMBL" id="AXB43110.1"/>
    </source>
</evidence>
<gene>
    <name evidence="3" type="ORF">A4R43_11575</name>
</gene>
<dbReference type="AlphaFoldDB" id="A0A344L4Y6"/>
<keyword evidence="2" id="KW-0472">Membrane</keyword>
<proteinExistence type="predicted"/>
<feature type="transmembrane region" description="Helical" evidence="2">
    <location>
        <begin position="490"/>
        <end position="509"/>
    </location>
</feature>
<evidence type="ECO:0000313" key="4">
    <source>
        <dbReference type="Proteomes" id="UP000250434"/>
    </source>
</evidence>
<feature type="transmembrane region" description="Helical" evidence="2">
    <location>
        <begin position="589"/>
        <end position="611"/>
    </location>
</feature>
<keyword evidence="4" id="KW-1185">Reference proteome</keyword>
<feature type="region of interest" description="Disordered" evidence="1">
    <location>
        <begin position="632"/>
        <end position="653"/>
    </location>
</feature>
<evidence type="ECO:0000256" key="1">
    <source>
        <dbReference type="SAM" id="MobiDB-lite"/>
    </source>
</evidence>
<organism evidence="3 4">
    <name type="scientific">Amycolatopsis albispora</name>
    <dbReference type="NCBI Taxonomy" id="1804986"/>
    <lineage>
        <taxon>Bacteria</taxon>
        <taxon>Bacillati</taxon>
        <taxon>Actinomycetota</taxon>
        <taxon>Actinomycetes</taxon>
        <taxon>Pseudonocardiales</taxon>
        <taxon>Pseudonocardiaceae</taxon>
        <taxon>Amycolatopsis</taxon>
    </lineage>
</organism>
<dbReference type="KEGG" id="aab:A4R43_11575"/>
<dbReference type="EMBL" id="CP015163">
    <property type="protein sequence ID" value="AXB43110.1"/>
    <property type="molecule type" value="Genomic_DNA"/>
</dbReference>
<keyword evidence="2" id="KW-1133">Transmembrane helix</keyword>